<gene>
    <name evidence="1" type="ORF">L1987_81176</name>
</gene>
<reference evidence="1 2" key="2">
    <citation type="journal article" date="2022" name="Mol. Ecol. Resour.">
        <title>The genomes of chicory, endive, great burdock and yacon provide insights into Asteraceae paleo-polyploidization history and plant inulin production.</title>
        <authorList>
            <person name="Fan W."/>
            <person name="Wang S."/>
            <person name="Wang H."/>
            <person name="Wang A."/>
            <person name="Jiang F."/>
            <person name="Liu H."/>
            <person name="Zhao H."/>
            <person name="Xu D."/>
            <person name="Zhang Y."/>
        </authorList>
    </citation>
    <scope>NUCLEOTIDE SEQUENCE [LARGE SCALE GENOMIC DNA]</scope>
    <source>
        <strain evidence="2">cv. Yunnan</strain>
        <tissue evidence="1">Leaves</tissue>
    </source>
</reference>
<evidence type="ECO:0000313" key="1">
    <source>
        <dbReference type="EMBL" id="KAI3687479.1"/>
    </source>
</evidence>
<name>A0ACB8YP11_9ASTR</name>
<keyword evidence="2" id="KW-1185">Reference proteome</keyword>
<organism evidence="1 2">
    <name type="scientific">Smallanthus sonchifolius</name>
    <dbReference type="NCBI Taxonomy" id="185202"/>
    <lineage>
        <taxon>Eukaryota</taxon>
        <taxon>Viridiplantae</taxon>
        <taxon>Streptophyta</taxon>
        <taxon>Embryophyta</taxon>
        <taxon>Tracheophyta</taxon>
        <taxon>Spermatophyta</taxon>
        <taxon>Magnoliopsida</taxon>
        <taxon>eudicotyledons</taxon>
        <taxon>Gunneridae</taxon>
        <taxon>Pentapetalae</taxon>
        <taxon>asterids</taxon>
        <taxon>campanulids</taxon>
        <taxon>Asterales</taxon>
        <taxon>Asteraceae</taxon>
        <taxon>Asteroideae</taxon>
        <taxon>Heliantheae alliance</taxon>
        <taxon>Millerieae</taxon>
        <taxon>Smallanthus</taxon>
    </lineage>
</organism>
<evidence type="ECO:0000313" key="2">
    <source>
        <dbReference type="Proteomes" id="UP001056120"/>
    </source>
</evidence>
<comment type="caution">
    <text evidence="1">The sequence shown here is derived from an EMBL/GenBank/DDBJ whole genome shotgun (WGS) entry which is preliminary data.</text>
</comment>
<reference evidence="2" key="1">
    <citation type="journal article" date="2022" name="Mol. Ecol. Resour.">
        <title>The genomes of chicory, endive, great burdock and yacon provide insights into Asteraceae palaeo-polyploidization history and plant inulin production.</title>
        <authorList>
            <person name="Fan W."/>
            <person name="Wang S."/>
            <person name="Wang H."/>
            <person name="Wang A."/>
            <person name="Jiang F."/>
            <person name="Liu H."/>
            <person name="Zhao H."/>
            <person name="Xu D."/>
            <person name="Zhang Y."/>
        </authorList>
    </citation>
    <scope>NUCLEOTIDE SEQUENCE [LARGE SCALE GENOMIC DNA]</scope>
    <source>
        <strain evidence="2">cv. Yunnan</strain>
    </source>
</reference>
<protein>
    <submittedName>
        <fullName evidence="1">Uncharacterized protein</fullName>
    </submittedName>
</protein>
<accession>A0ACB8YP11</accession>
<dbReference type="EMBL" id="CM042044">
    <property type="protein sequence ID" value="KAI3687479.1"/>
    <property type="molecule type" value="Genomic_DNA"/>
</dbReference>
<dbReference type="Proteomes" id="UP001056120">
    <property type="component" value="Linkage Group LG27"/>
</dbReference>
<proteinExistence type="predicted"/>
<sequence length="185" mass="20688">MLSGIWNGGGCVWGVSLDLFDSRGNIPPAIRQHGCGCLGRQTVSLSRYMALEVTMPTLMQCNVSEMVMEEQKWADVFSHLQVWTGQELACERIVWMKIFGVPVHLSSVGKLLVPSQASFDDGSIVNDTVGLILSIQETQLENLEAIPYERFWGDSDFDYYRKEGLGAFAAVEIIAYLRYQIFSPP</sequence>